<dbReference type="GO" id="GO:0008270">
    <property type="term" value="F:zinc ion binding"/>
    <property type="evidence" value="ECO:0007669"/>
    <property type="project" value="UniProtKB-KW"/>
</dbReference>
<feature type="region of interest" description="Disordered" evidence="2">
    <location>
        <begin position="3084"/>
        <end position="3204"/>
    </location>
</feature>
<dbReference type="InterPro" id="IPR000571">
    <property type="entry name" value="Znf_CCCH"/>
</dbReference>
<feature type="compositionally biased region" description="Basic and acidic residues" evidence="2">
    <location>
        <begin position="3358"/>
        <end position="3367"/>
    </location>
</feature>
<evidence type="ECO:0000313" key="4">
    <source>
        <dbReference type="EMBL" id="CAI3973521.1"/>
    </source>
</evidence>
<keyword evidence="1" id="KW-0479">Metal-binding</keyword>
<dbReference type="InterPro" id="IPR029021">
    <property type="entry name" value="Prot-tyrosine_phosphatase-like"/>
</dbReference>
<feature type="compositionally biased region" description="Low complexity" evidence="2">
    <location>
        <begin position="2683"/>
        <end position="2693"/>
    </location>
</feature>
<feature type="region of interest" description="Disordered" evidence="2">
    <location>
        <begin position="625"/>
        <end position="715"/>
    </location>
</feature>
<dbReference type="EMBL" id="CAMXCT010000081">
    <property type="protein sequence ID" value="CAI3973521.1"/>
    <property type="molecule type" value="Genomic_DNA"/>
</dbReference>
<feature type="compositionally biased region" description="Low complexity" evidence="2">
    <location>
        <begin position="3330"/>
        <end position="3339"/>
    </location>
</feature>
<feature type="non-terminal residue" evidence="4">
    <location>
        <position position="1"/>
    </location>
</feature>
<protein>
    <submittedName>
        <fullName evidence="6">Presequence protease 1, chloroplastic/mitochondrial</fullName>
    </submittedName>
</protein>
<evidence type="ECO:0000256" key="1">
    <source>
        <dbReference type="PROSITE-ProRule" id="PRU00723"/>
    </source>
</evidence>
<feature type="region of interest" description="Disordered" evidence="2">
    <location>
        <begin position="2466"/>
        <end position="2515"/>
    </location>
</feature>
<feature type="region of interest" description="Disordered" evidence="2">
    <location>
        <begin position="3330"/>
        <end position="3403"/>
    </location>
</feature>
<evidence type="ECO:0000313" key="7">
    <source>
        <dbReference type="Proteomes" id="UP001152797"/>
    </source>
</evidence>
<evidence type="ECO:0000313" key="6">
    <source>
        <dbReference type="EMBL" id="CAL4760833.1"/>
    </source>
</evidence>
<reference evidence="5" key="2">
    <citation type="submission" date="2024-04" db="EMBL/GenBank/DDBJ databases">
        <authorList>
            <person name="Chen Y."/>
            <person name="Shah S."/>
            <person name="Dougan E. K."/>
            <person name="Thang M."/>
            <person name="Chan C."/>
        </authorList>
    </citation>
    <scope>NUCLEOTIDE SEQUENCE [LARGE SCALE GENOMIC DNA]</scope>
</reference>
<dbReference type="PANTHER" id="PTHR45733">
    <property type="entry name" value="FORMIN-J"/>
    <property type="match status" value="1"/>
</dbReference>
<dbReference type="EMBL" id="CAMXCT030000081">
    <property type="protein sequence ID" value="CAL4760833.1"/>
    <property type="molecule type" value="Genomic_DNA"/>
</dbReference>
<proteinExistence type="predicted"/>
<name>A0A9P1FEW7_9DINO</name>
<evidence type="ECO:0000259" key="3">
    <source>
        <dbReference type="PROSITE" id="PS50103"/>
    </source>
</evidence>
<dbReference type="PROSITE" id="PS50103">
    <property type="entry name" value="ZF_C3H1"/>
    <property type="match status" value="1"/>
</dbReference>
<accession>A0A9P1FEW7</accession>
<feature type="compositionally biased region" description="Low complexity" evidence="2">
    <location>
        <begin position="3092"/>
        <end position="3167"/>
    </location>
</feature>
<dbReference type="Proteomes" id="UP001152797">
    <property type="component" value="Unassembled WGS sequence"/>
</dbReference>
<gene>
    <name evidence="4" type="ORF">C1SCF055_LOCUS2023</name>
</gene>
<feature type="compositionally biased region" description="Low complexity" evidence="2">
    <location>
        <begin position="668"/>
        <end position="680"/>
    </location>
</feature>
<keyword evidence="6" id="KW-0645">Protease</keyword>
<dbReference type="EMBL" id="CAMXCT020000081">
    <property type="protein sequence ID" value="CAL1126896.1"/>
    <property type="molecule type" value="Genomic_DNA"/>
</dbReference>
<evidence type="ECO:0000313" key="5">
    <source>
        <dbReference type="EMBL" id="CAL1126896.1"/>
    </source>
</evidence>
<evidence type="ECO:0000256" key="2">
    <source>
        <dbReference type="SAM" id="MobiDB-lite"/>
    </source>
</evidence>
<feature type="zinc finger region" description="C3H1-type" evidence="1">
    <location>
        <begin position="551"/>
        <end position="577"/>
    </location>
</feature>
<feature type="compositionally biased region" description="Basic and acidic residues" evidence="2">
    <location>
        <begin position="2493"/>
        <end position="2506"/>
    </location>
</feature>
<feature type="region of interest" description="Disordered" evidence="2">
    <location>
        <begin position="2681"/>
        <end position="2721"/>
    </location>
</feature>
<reference evidence="4" key="1">
    <citation type="submission" date="2022-10" db="EMBL/GenBank/DDBJ databases">
        <authorList>
            <person name="Chen Y."/>
            <person name="Dougan E. K."/>
            <person name="Chan C."/>
            <person name="Rhodes N."/>
            <person name="Thang M."/>
        </authorList>
    </citation>
    <scope>NUCLEOTIDE SEQUENCE</scope>
</reference>
<dbReference type="GO" id="GO:0008233">
    <property type="term" value="F:peptidase activity"/>
    <property type="evidence" value="ECO:0007669"/>
    <property type="project" value="UniProtKB-KW"/>
</dbReference>
<keyword evidence="1" id="KW-0862">Zinc</keyword>
<sequence length="3403" mass="375960">DTAQSLWERYHAGEETFELLALQRVASGVTWRSSFQEFFELRRERQQGSCTWVEPWTGCGGVVRANDDRRRAGASVRCILGAVEAEVEWIPAAMSALLDPYIHILRGMQTWRRLLPFLRLFRRRAMSRSCLGMSRGWSREAIRQHFGLADDSDLAYAFENYQDAMSAGGHALAAQWASARSKADEGLLAAGARAVEDSGAGSARDRVPKPTVKPMIQRRQGVTLSTNRYGPDAVVQRVESLAQCFEEMSVQRPAHKVTEARLEEWRKQLRRLSQQKVTQADSQTIINAIRTMGWNLTNIQIPVAPNVRTRKRQQAVVAEPGMIPFLEAGIITAAEHNNPEWMALLANWLCAVGCLRHRHITKSSPKRLSASTIHAWCSQGKQAHSRNGFTWSAPAEFTNGFPWAQRVIDAIKELPEGKQQTCGMAFDAEGIPYPISEVQKKEAMSTRMKHMAYAIMANLTTFESWEVIPMDDLHAAVVKAEATVAKKINQDVVTKWQAKASPTSVKRSLRSFNFVQQALEQRDKAKEEAARAGRPAMPPSIRGKLLTKFLRNGTPLCALFQSGKCEEEQCPEAHVCAVVSRTGRACGGKHGAHVCWTKKARLAESTVTSPVLPHPSNQEEATVQAVPGFTSSSSSESIVPLAKRARRGQEAPVTPPKAGAPVTPPKAPAVAPAQVKTAPKLQPQPKAKRTAAASGASTPKQPPVAKASSSRPALEVHESGMVIERPAHIPADKDFVLPPMPSTLNPPQEEVMWDRLATIKGKYAQAPTKILEMSSGGQLWLAGLPTAANKHRFPPATLQIACFTERPEERNGVVLPNALLRRFPVGVAAERSEAWKELWPLVLQSLYCGEVIVTHCIAGRHRAGGATALIRAVMMGETFEEASDWIAQRRDTDVPGFCRDREAAKWLQEAARNTKRRDRWPRPSGYLATPRSALHLQGFKQVMAMRQWLGIDRGAELAWPAPQHHGFHATQVLSKCSRAGQVKPPEIREASQEELCEADVLAGLVFEATSPNASAPHPRAAGIPPRRVVRGPKRGSLALAALQAPTLAGSSVVRWTQDSNRLLFDGTTIEAVTAEHGQIDWDKVCLWVLAADTAPPADLVAQPPPGNLPIMPRRQQLQQQQQRRLDASPLSPVDETLQNLLQCLASSASRELGEQLVEKLKFQLKVTSGQTAREKGGIQYDPMYVLDSVLLADNLKALGGIGEEDLLADVVRSMSLVLHPDMAAHVSSQPIRIPRKSMLYEFRLNIDYVSMLWARQFLFNAHDDFRTHLFEHVDIQQRLMPMQVLGKQATTTTFKAKAALRMLALESEVDDARLRVRSLLSDMGVESGLWSLPNIVGGFSSERCFPFSMPLGDIDHMVHHVMLDGEEGFALDCDLWASFNNQIKAISKFFSKKVLQAWGFEVHSFMHGCPCPAHQGLTPHEKKRALNNKPCPMNGRRVIELAAGKCDELLSHLKQLMPQRHPKASSALAELERLDKDSAQAVARSFAAAKSAMLFRFEQGTSFYSQFPWSMPKLVRYILVPAESRNQAVHESREFARQLLELHRSDRLDKTTFAAMFFEPPLMDSLTAWASDQSDTMDQGLFKELLYYELSLVAMQRLEAKHHLVHQKAGLARAGTSAYHSANLRRRLNGDVHQVSFREHFTRFLGKFSELVPEPWTSKCELARLVAGHHLSIMFNDTSFEDALVAAAAPSSRTRVENALIFQEHVKANLKPGHHYAVPTRVSPCGSTTYCIFQVVDPKPAGKKYMQRTVGWSQDIWHDHVGVLLLGTHEVPQGSGLIDLDLEEEPAPLCDDFCFIASASDVDAFPLCAFFKYNFDNIYELTNVVHTCEVSMDAITAVMAEESSQDIIDSHVLHAIEVVGRKAAACGSKPMSFGKNFRPAVDWLVSHDFASRTSENKMVLLSSCLESRATLSRPKLIELPDDNAAAANTMFGYRKKMLILGWVPSESGAETIPKNFTAEGYRCLSLFLAEGGRELPDAEVEDVMEENHFFGGVWLDEVANENVAGDVNVLVVESECFPQMFRNGGGPEVEQPIPEPEGARQPLPELPDIRPRVNNEGHRKVIRFVLPVLRVHGNLFLTNMLRHQLWLSKDQGKRRKPLVRKAASSVKDTFAKRPVDKFPSVKRPAARGEVVRAKGTDDVKFPDQDDILELSVTGDSSLFAWAKHFTSMSGIKPLWSKVQTFTEFSGSGCAEAAPPGQSLDRGTSYNPAGVCLLDPREVANFPIARQRKYVLMLKKGLELTRPLDNIVQTLSMNMSKQSLNRYRELFPGMTLCDLYQNPDTRPRCMDCGDLVPAADTRKYGNQVKCCECHSSYRFCRDNVGNWNKLTAGEKSEYIKNNKGQGGRGKKRELITNTAVSVTDYKDQHNQSAYLNEIRFKKKGKKWYNWSDAESQKQWDDAVRDPKVPRCYDAFGNLCLAKLDTRVLAQGAQVGTSREVREGLFESRFDAQVGAGDLLSLNFMNTRPMLQESQGAPSAAAAKKRKPSAAPSKIQKNQKPEKPSADQENQPKKPKKAAADAELEALEIKRKALVMKNRWVEKLQELIAEVSLSTKRAEEFSDCDELAQVVIARLEKLLALGPESLNPPPDSVLGKFDRQTAVGKLSPTSGKKRTAILANPTKQALADYEKIMASCEQSLKKALAQLDKTTDALQTAKEEAEAHAQRLEQLKRKKLEEFEACRADARQKGAAAAEQQAQAERESDASDASCQDEDSGGAGSSHDGDGERDDVVVLLTDAVALLRPCCASGWCFLNAHSLVLIKFEPGMFNLRDLAGKFDDLPSSFFAEAGAKQKKSKHFFERKDFPAQLQECFANLMEGITALLPQLQVVGEFWTWTGVTDYMWGRFISVLKGGIFLVCIPFKFFKEQIVQWKWSMQQCAAYLSTMTLSDVESAHGKGLLPEGFAPSDLDDATRSPGCQFLVQVGLWTSSFFEGHVDSLRDTLSLAQTACQGSALFDHMRPFFVDGVTYLDLVMKGKVKSEVHSPKPRQAAKRPLPLKDIQLQLNFDHPPAAADLDLTDWFVREDVKPLEEELERARQHPLFELFFVEAKARIAADGDDEDWCFGDFNGCPDGDLEDFLEFLRRQHGISEAPAELGQPPIEAAPKPADEAPPSADADPGQPPFEAAPKPADEAPPAAEADPGQPPFEAAPKPADEAPPAAEAEPGQPPFEAAPKLADEAPLGQPPEAAQQVAPCEADAPQGVPPGEAPAPVVTPDVANQGGIEGATALDYTVRPRGVDVLRRHFKKAGASTFEVERARALDHPLFSEFWKTKKAEGREIATWACATQEEVKRFQDLRGFLVWLHDKSGKSQTEGPDAVVAARLRGEDLEGLCKASADQAAADAGAVPPNQDFEETVAEAASAADVEKEFENKRVPSAPSSASASTAPTATPSAEPKPQPAKRRRMKAKE</sequence>
<keyword evidence="6" id="KW-0378">Hydrolase</keyword>
<keyword evidence="7" id="KW-1185">Reference proteome</keyword>
<comment type="caution">
    <text evidence="4">The sequence shown here is derived from an EMBL/GenBank/DDBJ whole genome shotgun (WGS) entry which is preliminary data.</text>
</comment>
<feature type="region of interest" description="Disordered" evidence="2">
    <location>
        <begin position="2025"/>
        <end position="2052"/>
    </location>
</feature>
<dbReference type="OrthoDB" id="448325at2759"/>
<dbReference type="GO" id="GO:0006508">
    <property type="term" value="P:proteolysis"/>
    <property type="evidence" value="ECO:0007669"/>
    <property type="project" value="UniProtKB-KW"/>
</dbReference>
<dbReference type="InterPro" id="IPR051144">
    <property type="entry name" value="Formin_homology_domain"/>
</dbReference>
<keyword evidence="1" id="KW-0863">Zinc-finger</keyword>
<feature type="compositionally biased region" description="Low complexity" evidence="2">
    <location>
        <begin position="3369"/>
        <end position="3387"/>
    </location>
</feature>
<feature type="compositionally biased region" description="Basic residues" evidence="2">
    <location>
        <begin position="3393"/>
        <end position="3403"/>
    </location>
</feature>
<feature type="domain" description="C3H1-type" evidence="3">
    <location>
        <begin position="551"/>
        <end position="577"/>
    </location>
</feature>
<dbReference type="SUPFAM" id="SSF52799">
    <property type="entry name" value="(Phosphotyrosine protein) phosphatases II"/>
    <property type="match status" value="1"/>
</dbReference>
<organism evidence="4">
    <name type="scientific">Cladocopium goreaui</name>
    <dbReference type="NCBI Taxonomy" id="2562237"/>
    <lineage>
        <taxon>Eukaryota</taxon>
        <taxon>Sar</taxon>
        <taxon>Alveolata</taxon>
        <taxon>Dinophyceae</taxon>
        <taxon>Suessiales</taxon>
        <taxon>Symbiodiniaceae</taxon>
        <taxon>Cladocopium</taxon>
    </lineage>
</organism>